<keyword evidence="1" id="KW-1133">Transmembrane helix</keyword>
<organism evidence="4 5">
    <name type="scientific">Iris pallida</name>
    <name type="common">Sweet iris</name>
    <dbReference type="NCBI Taxonomy" id="29817"/>
    <lineage>
        <taxon>Eukaryota</taxon>
        <taxon>Viridiplantae</taxon>
        <taxon>Streptophyta</taxon>
        <taxon>Embryophyta</taxon>
        <taxon>Tracheophyta</taxon>
        <taxon>Spermatophyta</taxon>
        <taxon>Magnoliopsida</taxon>
        <taxon>Liliopsida</taxon>
        <taxon>Asparagales</taxon>
        <taxon>Iridaceae</taxon>
        <taxon>Iridoideae</taxon>
        <taxon>Irideae</taxon>
        <taxon>Iris</taxon>
    </lineage>
</organism>
<name>A0AAX6H7R9_IRIPA</name>
<dbReference type="EMBL" id="JANAVB010033017">
    <property type="protein sequence ID" value="KAJ6809404.1"/>
    <property type="molecule type" value="Genomic_DNA"/>
</dbReference>
<reference evidence="4" key="1">
    <citation type="journal article" date="2023" name="GigaByte">
        <title>Genome assembly of the bearded iris, Iris pallida Lam.</title>
        <authorList>
            <person name="Bruccoleri R.E."/>
            <person name="Oakeley E.J."/>
            <person name="Faust A.M.E."/>
            <person name="Altorfer M."/>
            <person name="Dessus-Babus S."/>
            <person name="Burckhardt D."/>
            <person name="Oertli M."/>
            <person name="Naumann U."/>
            <person name="Petersen F."/>
            <person name="Wong J."/>
        </authorList>
    </citation>
    <scope>NUCLEOTIDE SEQUENCE</scope>
    <source>
        <strain evidence="4">GSM-AAB239-AS_SAM_17_03QT</strain>
    </source>
</reference>
<feature type="transmembrane region" description="Helical" evidence="1">
    <location>
        <begin position="18"/>
        <end position="51"/>
    </location>
</feature>
<evidence type="ECO:0000313" key="4">
    <source>
        <dbReference type="EMBL" id="KAJ6837059.1"/>
    </source>
</evidence>
<dbReference type="EMBL" id="JANAVB010011519">
    <property type="protein sequence ID" value="KAJ6837059.1"/>
    <property type="molecule type" value="Genomic_DNA"/>
</dbReference>
<evidence type="ECO:0000313" key="5">
    <source>
        <dbReference type="Proteomes" id="UP001140949"/>
    </source>
</evidence>
<comment type="caution">
    <text evidence="4">The sequence shown here is derived from an EMBL/GenBank/DDBJ whole genome shotgun (WGS) entry which is preliminary data.</text>
</comment>
<sequence>MLGGKGQGLLPHDREVEVFLIVGASVTATIYVISSSFIYSLPYFLVFSLYII</sequence>
<evidence type="ECO:0000313" key="2">
    <source>
        <dbReference type="EMBL" id="KAJ6809403.1"/>
    </source>
</evidence>
<keyword evidence="1" id="KW-0812">Transmembrane</keyword>
<proteinExistence type="predicted"/>
<accession>A0AAX6H7R9</accession>
<dbReference type="Proteomes" id="UP001140949">
    <property type="component" value="Unassembled WGS sequence"/>
</dbReference>
<gene>
    <name evidence="2" type="ORF">M6B38_160530</name>
    <name evidence="3" type="ORF">M6B38_160535</name>
    <name evidence="4" type="ORF">M6B38_323775</name>
</gene>
<dbReference type="EMBL" id="JANAVB010033017">
    <property type="protein sequence ID" value="KAJ6809403.1"/>
    <property type="molecule type" value="Genomic_DNA"/>
</dbReference>
<evidence type="ECO:0000313" key="3">
    <source>
        <dbReference type="EMBL" id="KAJ6809404.1"/>
    </source>
</evidence>
<dbReference type="AlphaFoldDB" id="A0AAX6H7R9"/>
<evidence type="ECO:0000256" key="1">
    <source>
        <dbReference type="SAM" id="Phobius"/>
    </source>
</evidence>
<protein>
    <submittedName>
        <fullName evidence="4">Uncharacterized protein</fullName>
    </submittedName>
</protein>
<keyword evidence="5" id="KW-1185">Reference proteome</keyword>
<reference evidence="4" key="2">
    <citation type="submission" date="2023-04" db="EMBL/GenBank/DDBJ databases">
        <authorList>
            <person name="Bruccoleri R.E."/>
            <person name="Oakeley E.J."/>
            <person name="Faust A.-M."/>
            <person name="Dessus-Babus S."/>
            <person name="Altorfer M."/>
            <person name="Burckhardt D."/>
            <person name="Oertli M."/>
            <person name="Naumann U."/>
            <person name="Petersen F."/>
            <person name="Wong J."/>
        </authorList>
    </citation>
    <scope>NUCLEOTIDE SEQUENCE</scope>
    <source>
        <strain evidence="4">GSM-AAB239-AS_SAM_17_03QT</strain>
        <tissue evidence="4">Leaf</tissue>
    </source>
</reference>
<keyword evidence="1" id="KW-0472">Membrane</keyword>